<proteinExistence type="inferred from homology"/>
<comment type="similarity">
    <text evidence="3">Belongs to the bacterial solute-binding protein SsuA/TauA family.</text>
</comment>
<evidence type="ECO:0000256" key="4">
    <source>
        <dbReference type="ARBA" id="ARBA00022448"/>
    </source>
</evidence>
<evidence type="ECO:0000256" key="1">
    <source>
        <dbReference type="ARBA" id="ARBA00004418"/>
    </source>
</evidence>
<dbReference type="SUPFAM" id="SSF53850">
    <property type="entry name" value="Periplasmic binding protein-like II"/>
    <property type="match status" value="1"/>
</dbReference>
<organism evidence="10 11">
    <name type="scientific">Micromonospora fluostatini</name>
    <dbReference type="NCBI Taxonomy" id="1629071"/>
    <lineage>
        <taxon>Bacteria</taxon>
        <taxon>Bacillati</taxon>
        <taxon>Actinomycetota</taxon>
        <taxon>Actinomycetes</taxon>
        <taxon>Micromonosporales</taxon>
        <taxon>Micromonosporaceae</taxon>
        <taxon>Micromonospora</taxon>
    </lineage>
</organism>
<protein>
    <submittedName>
        <fullName evidence="10">ABC transporter substrate-binding protein</fullName>
    </submittedName>
</protein>
<evidence type="ECO:0000256" key="6">
    <source>
        <dbReference type="ARBA" id="ARBA00022519"/>
    </source>
</evidence>
<dbReference type="PANTHER" id="PTHR30024:SF47">
    <property type="entry name" value="TAURINE-BINDING PERIPLASMIC PROTEIN"/>
    <property type="match status" value="1"/>
</dbReference>
<dbReference type="Gene3D" id="3.40.190.10">
    <property type="entry name" value="Periplasmic binding protein-like II"/>
    <property type="match status" value="2"/>
</dbReference>
<dbReference type="Pfam" id="PF13379">
    <property type="entry name" value="NMT1_2"/>
    <property type="match status" value="1"/>
</dbReference>
<dbReference type="PANTHER" id="PTHR30024">
    <property type="entry name" value="ALIPHATIC SULFONATES-BINDING PROTEIN-RELATED"/>
    <property type="match status" value="1"/>
</dbReference>
<evidence type="ECO:0000256" key="7">
    <source>
        <dbReference type="ARBA" id="ARBA00022729"/>
    </source>
</evidence>
<keyword evidence="8" id="KW-0472">Membrane</keyword>
<evidence type="ECO:0000256" key="9">
    <source>
        <dbReference type="SAM" id="SignalP"/>
    </source>
</evidence>
<feature type="signal peptide" evidence="9">
    <location>
        <begin position="1"/>
        <end position="31"/>
    </location>
</feature>
<evidence type="ECO:0000313" key="11">
    <source>
        <dbReference type="Proteomes" id="UP000295626"/>
    </source>
</evidence>
<evidence type="ECO:0000256" key="2">
    <source>
        <dbReference type="ARBA" id="ARBA00004533"/>
    </source>
</evidence>
<dbReference type="InterPro" id="IPR010067">
    <property type="entry name" value="ABC_SsuA_sub-bd"/>
</dbReference>
<dbReference type="EMBL" id="SMKE01000108">
    <property type="protein sequence ID" value="TDC00390.1"/>
    <property type="molecule type" value="Genomic_DNA"/>
</dbReference>
<dbReference type="Proteomes" id="UP000295626">
    <property type="component" value="Unassembled WGS sequence"/>
</dbReference>
<evidence type="ECO:0000256" key="8">
    <source>
        <dbReference type="ARBA" id="ARBA00023136"/>
    </source>
</evidence>
<dbReference type="InterPro" id="IPR044527">
    <property type="entry name" value="NrtA/CpmA_ABC-bd_dom"/>
</dbReference>
<keyword evidence="7 9" id="KW-0732">Signal</keyword>
<comment type="caution">
    <text evidence="10">The sequence shown here is derived from an EMBL/GenBank/DDBJ whole genome shotgun (WGS) entry which is preliminary data.</text>
</comment>
<accession>A0ABY2DKF1</accession>
<keyword evidence="4" id="KW-0813">Transport</keyword>
<gene>
    <name evidence="10" type="ORF">E1091_04975</name>
</gene>
<dbReference type="PROSITE" id="PS51257">
    <property type="entry name" value="PROKAR_LIPOPROTEIN"/>
    <property type="match status" value="1"/>
</dbReference>
<name>A0ABY2DKF1_9ACTN</name>
<evidence type="ECO:0000256" key="5">
    <source>
        <dbReference type="ARBA" id="ARBA00022475"/>
    </source>
</evidence>
<evidence type="ECO:0000313" key="10">
    <source>
        <dbReference type="EMBL" id="TDC00390.1"/>
    </source>
</evidence>
<reference evidence="10 11" key="1">
    <citation type="submission" date="2019-02" db="EMBL/GenBank/DDBJ databases">
        <title>Draft genome sequences of novel Actinobacteria.</title>
        <authorList>
            <person name="Sahin N."/>
            <person name="Ay H."/>
            <person name="Saygin H."/>
        </authorList>
    </citation>
    <scope>NUCLEOTIDE SEQUENCE [LARGE SCALE GENOMIC DNA]</scope>
    <source>
        <strain evidence="10 11">JCM 30529</strain>
    </source>
</reference>
<evidence type="ECO:0000256" key="3">
    <source>
        <dbReference type="ARBA" id="ARBA00010742"/>
    </source>
</evidence>
<sequence length="364" mass="37687">MNSRTSRFWRVRGTRVLAATAAALLAVTGLAACGGDGDGAGDGSGEATELRLGLFPNITHAPALVGVQNGIFAEKLGSDIKLSTTPFNAGPSAIEALFNGAIDATYIGPNPAINGWAQSKGSALHIIAGSTSGGAALVVKPGINSVQDLRGKKIATPQLGNTQDVALRYWLKKQGLKTDTSGGGDVSVLPTPNSEIITAFGSGALDGAWVPEPHLSRLVLEHGAKVLLDEKDEWPGGEFVTTHLIVRKEFLDKNPGLVKKLLEGHIAAVDFVNGNQAQAAKAANDQLQALSGNTLKEEILKASFANLTFTVDPVAPSLYGSAKHAEEVDLLDPVDLNGIYHLGPLNDLLKAAGKPEVSAEGGSS</sequence>
<keyword evidence="6" id="KW-0997">Cell inner membrane</keyword>
<feature type="chain" id="PRO_5046996655" evidence="9">
    <location>
        <begin position="32"/>
        <end position="364"/>
    </location>
</feature>
<keyword evidence="11" id="KW-1185">Reference proteome</keyword>
<dbReference type="NCBIfam" id="TIGR01728">
    <property type="entry name" value="SsuA_fam"/>
    <property type="match status" value="1"/>
</dbReference>
<dbReference type="CDD" id="cd13553">
    <property type="entry name" value="PBP2_NrtA_CpmA_like"/>
    <property type="match status" value="1"/>
</dbReference>
<comment type="subcellular location">
    <subcellularLocation>
        <location evidence="2">Cell inner membrane</location>
    </subcellularLocation>
    <subcellularLocation>
        <location evidence="1">Periplasm</location>
    </subcellularLocation>
</comment>
<keyword evidence="5" id="KW-1003">Cell membrane</keyword>